<dbReference type="SUPFAM" id="SSF56112">
    <property type="entry name" value="Protein kinase-like (PK-like)"/>
    <property type="match status" value="1"/>
</dbReference>
<keyword evidence="8" id="KW-0472">Membrane</keyword>
<dbReference type="CDD" id="cd14014">
    <property type="entry name" value="STKc_PknB_like"/>
    <property type="match status" value="1"/>
</dbReference>
<reference evidence="10 11" key="1">
    <citation type="submission" date="2019-01" db="EMBL/GenBank/DDBJ databases">
        <title>Draft genome sequence of Dictyobacter sp. Uno17.</title>
        <authorList>
            <person name="Wang C.M."/>
            <person name="Zheng Y."/>
            <person name="Sakai Y."/>
            <person name="Abe K."/>
            <person name="Yokota A."/>
            <person name="Yabe S."/>
        </authorList>
    </citation>
    <scope>NUCLEOTIDE SEQUENCE [LARGE SCALE GENOMIC DNA]</scope>
    <source>
        <strain evidence="10 11">Uno17</strain>
    </source>
</reference>
<dbReference type="Pfam" id="PF00069">
    <property type="entry name" value="Pkinase"/>
    <property type="match status" value="1"/>
</dbReference>
<dbReference type="PANTHER" id="PTHR43289">
    <property type="entry name" value="MITOGEN-ACTIVATED PROTEIN KINASE KINASE KINASE 20-RELATED"/>
    <property type="match status" value="1"/>
</dbReference>
<dbReference type="PROSITE" id="PS50011">
    <property type="entry name" value="PROTEIN_KINASE_DOM"/>
    <property type="match status" value="1"/>
</dbReference>
<name>A0A5A5TEH9_9CHLR</name>
<organism evidence="10 11">
    <name type="scientific">Dictyobacter arantiisoli</name>
    <dbReference type="NCBI Taxonomy" id="2014874"/>
    <lineage>
        <taxon>Bacteria</taxon>
        <taxon>Bacillati</taxon>
        <taxon>Chloroflexota</taxon>
        <taxon>Ktedonobacteria</taxon>
        <taxon>Ktedonobacterales</taxon>
        <taxon>Dictyobacteraceae</taxon>
        <taxon>Dictyobacter</taxon>
    </lineage>
</organism>
<feature type="domain" description="Protein kinase" evidence="9">
    <location>
        <begin position="12"/>
        <end position="268"/>
    </location>
</feature>
<evidence type="ECO:0000256" key="7">
    <source>
        <dbReference type="SAM" id="MobiDB-lite"/>
    </source>
</evidence>
<dbReference type="InterPro" id="IPR017441">
    <property type="entry name" value="Protein_kinase_ATP_BS"/>
</dbReference>
<keyword evidence="8" id="KW-0812">Transmembrane</keyword>
<dbReference type="PROSITE" id="PS00107">
    <property type="entry name" value="PROTEIN_KINASE_ATP"/>
    <property type="match status" value="1"/>
</dbReference>
<keyword evidence="5 6" id="KW-0067">ATP-binding</keyword>
<dbReference type="RefSeq" id="WP_149402661.1">
    <property type="nucleotide sequence ID" value="NZ_BIXY01000050.1"/>
</dbReference>
<feature type="region of interest" description="Disordered" evidence="7">
    <location>
        <begin position="397"/>
        <end position="416"/>
    </location>
</feature>
<dbReference type="AlphaFoldDB" id="A0A5A5TEH9"/>
<feature type="compositionally biased region" description="Pro residues" evidence="7">
    <location>
        <begin position="432"/>
        <end position="448"/>
    </location>
</feature>
<evidence type="ECO:0000256" key="2">
    <source>
        <dbReference type="ARBA" id="ARBA00022679"/>
    </source>
</evidence>
<dbReference type="EMBL" id="BIXY01000050">
    <property type="protein sequence ID" value="GCF09737.1"/>
    <property type="molecule type" value="Genomic_DNA"/>
</dbReference>
<keyword evidence="2" id="KW-0808">Transferase</keyword>
<dbReference type="InterPro" id="IPR032710">
    <property type="entry name" value="NTF2-like_dom_sf"/>
</dbReference>
<keyword evidence="4" id="KW-0418">Kinase</keyword>
<evidence type="ECO:0000259" key="9">
    <source>
        <dbReference type="PROSITE" id="PS50011"/>
    </source>
</evidence>
<evidence type="ECO:0000256" key="5">
    <source>
        <dbReference type="ARBA" id="ARBA00022840"/>
    </source>
</evidence>
<protein>
    <recommendedName>
        <fullName evidence="1">non-specific serine/threonine protein kinase</fullName>
        <ecNumber evidence="1">2.7.11.1</ecNumber>
    </recommendedName>
</protein>
<feature type="region of interest" description="Disordered" evidence="7">
    <location>
        <begin position="428"/>
        <end position="454"/>
    </location>
</feature>
<evidence type="ECO:0000256" key="1">
    <source>
        <dbReference type="ARBA" id="ARBA00012513"/>
    </source>
</evidence>
<feature type="compositionally biased region" description="Polar residues" evidence="7">
    <location>
        <begin position="397"/>
        <end position="412"/>
    </location>
</feature>
<keyword evidence="3 6" id="KW-0547">Nucleotide-binding</keyword>
<feature type="transmembrane region" description="Helical" evidence="8">
    <location>
        <begin position="361"/>
        <end position="381"/>
    </location>
</feature>
<evidence type="ECO:0000256" key="8">
    <source>
        <dbReference type="SAM" id="Phobius"/>
    </source>
</evidence>
<dbReference type="InterPro" id="IPR000719">
    <property type="entry name" value="Prot_kinase_dom"/>
</dbReference>
<evidence type="ECO:0000256" key="3">
    <source>
        <dbReference type="ARBA" id="ARBA00022741"/>
    </source>
</evidence>
<dbReference type="EC" id="2.7.11.1" evidence="1"/>
<dbReference type="GO" id="GO:0004674">
    <property type="term" value="F:protein serine/threonine kinase activity"/>
    <property type="evidence" value="ECO:0007669"/>
    <property type="project" value="UniProtKB-EC"/>
</dbReference>
<evidence type="ECO:0000256" key="6">
    <source>
        <dbReference type="PROSITE-ProRule" id="PRU10141"/>
    </source>
</evidence>
<feature type="binding site" evidence="6">
    <location>
        <position position="41"/>
    </location>
    <ligand>
        <name>ATP</name>
        <dbReference type="ChEBI" id="CHEBI:30616"/>
    </ligand>
</feature>
<evidence type="ECO:0000256" key="4">
    <source>
        <dbReference type="ARBA" id="ARBA00022777"/>
    </source>
</evidence>
<dbReference type="PANTHER" id="PTHR43289:SF6">
    <property type="entry name" value="SERINE_THREONINE-PROTEIN KINASE NEKL-3"/>
    <property type="match status" value="1"/>
</dbReference>
<evidence type="ECO:0000313" key="10">
    <source>
        <dbReference type="EMBL" id="GCF09737.1"/>
    </source>
</evidence>
<comment type="caution">
    <text evidence="10">The sequence shown here is derived from an EMBL/GenBank/DDBJ whole genome shotgun (WGS) entry which is preliminary data.</text>
</comment>
<sequence length="555" mass="60806">MVEYQGQQIGNYQLIQHLGGGETATVYLGIHMFLNTLAAIKIVQASLLEQDAPACLDEARTLTSLIHPNIVRLLDYGVQDEKLFLVMEYVPGDTLWQVYPPDAHPGPVFIIALIKQIADIVQYAHDQNIMHGNLKPENILLGPNNELLISDFGIAMLLQSMGSRPAQAHAGTLSYKAPEQLEGKLQRASDQYALALIAYAWLNSEHLLQDTIIANNSQHLQDQTTPLQAQETTLDDVLNKAMEKEPAQRFDSIQTFVRALEQTYHNTAKKTIPISSMASLPTIPVEYPINPDPIPLLTELETQPAGQPQPDWQAQEVAASPLVPFFVPESAAPPAYQQPSNEEYPVLFFSAHKTRSRSTPAVMLLILCLIGIVVIGAVFFIGPNRILQIVHGGQQLSSKSSGAPAKNSSNPGAQAPTLLPSVVSTIQAQTPTPTPTSIPTPTPTPQPTATPEQQAQSAIQHYFTAINNKDYQAAYNLWVNYPDSYQNFANGFADSKHDDYQFSNVLQQSDGTVQVSLTLVATSTTAQQTTYQGYYIVGKQPDGTWKIITASMQQS</sequence>
<dbReference type="InterPro" id="IPR011009">
    <property type="entry name" value="Kinase-like_dom_sf"/>
</dbReference>
<accession>A0A5A5TEH9</accession>
<dbReference type="GO" id="GO:0005524">
    <property type="term" value="F:ATP binding"/>
    <property type="evidence" value="ECO:0007669"/>
    <property type="project" value="UniProtKB-UniRule"/>
</dbReference>
<dbReference type="SUPFAM" id="SSF54427">
    <property type="entry name" value="NTF2-like"/>
    <property type="match status" value="1"/>
</dbReference>
<dbReference type="OrthoDB" id="9814968at2"/>
<keyword evidence="8" id="KW-1133">Transmembrane helix</keyword>
<dbReference type="Proteomes" id="UP000322530">
    <property type="component" value="Unassembled WGS sequence"/>
</dbReference>
<evidence type="ECO:0000313" key="11">
    <source>
        <dbReference type="Proteomes" id="UP000322530"/>
    </source>
</evidence>
<dbReference type="Gene3D" id="1.10.510.10">
    <property type="entry name" value="Transferase(Phosphotransferase) domain 1"/>
    <property type="match status" value="1"/>
</dbReference>
<proteinExistence type="predicted"/>
<keyword evidence="11" id="KW-1185">Reference proteome</keyword>
<gene>
    <name evidence="10" type="ORF">KDI_33010</name>
</gene>